<gene>
    <name evidence="2" type="ORF">KZZ10_14420</name>
</gene>
<comment type="caution">
    <text evidence="2">The sequence shown here is derived from an EMBL/GenBank/DDBJ whole genome shotgun (WGS) entry which is preliminary data.</text>
</comment>
<dbReference type="Proteomes" id="UP000739565">
    <property type="component" value="Unassembled WGS sequence"/>
</dbReference>
<proteinExistence type="predicted"/>
<sequence length="370" mass="39229">MFGSKNLRSLLGLIGLVTVLVGCGEGSSSSSSSQTDPGTPTTLVTAANGTSTQFCAPNAQCISPLFAKLAQVSNKLSIAATPWTNTTTNIITISKTPYVEGAVTAAQIDPAGSVFSITTDDKYRYFQGNGLPSTPMGNYPVQPGTAAYSYYSALPGGTDPRTGQQYSSAAAISISPYDLRGKLPLNPVVTGFNPINSLIIGITLTGTVWHAEIANDSSGNWYSPTNALPNDQCFGHPYSQQYHLHGYSWKCFPNQGTTGHSPLVGYALDGFGIYGPRGEDGKMVTNAQLDACHGHTHPVEFNGTVQNIYHYHLNNEYPFSVGCFRGTPDYAAALGSETMRQGVPYDKLPDLAGIVVPPDVTSEILKPGVR</sequence>
<evidence type="ECO:0000313" key="3">
    <source>
        <dbReference type="Proteomes" id="UP000739565"/>
    </source>
</evidence>
<dbReference type="PROSITE" id="PS51257">
    <property type="entry name" value="PROKAR_LIPOPROTEIN"/>
    <property type="match status" value="1"/>
</dbReference>
<protein>
    <submittedName>
        <fullName evidence="2">YHYH protein</fullName>
    </submittedName>
</protein>
<evidence type="ECO:0000259" key="1">
    <source>
        <dbReference type="Pfam" id="PF14240"/>
    </source>
</evidence>
<feature type="domain" description="YHYH" evidence="1">
    <location>
        <begin position="182"/>
        <end position="278"/>
    </location>
</feature>
<dbReference type="Pfam" id="PF14240">
    <property type="entry name" value="YHYH"/>
    <property type="match status" value="1"/>
</dbReference>
<dbReference type="RefSeq" id="WP_259662249.1">
    <property type="nucleotide sequence ID" value="NZ_JAHXRI010000025.1"/>
</dbReference>
<dbReference type="AlphaFoldDB" id="A0A953NB48"/>
<accession>A0A953NB48</accession>
<keyword evidence="3" id="KW-1185">Reference proteome</keyword>
<name>A0A953NB48_9BURK</name>
<reference evidence="2" key="1">
    <citation type="submission" date="2021-07" db="EMBL/GenBank/DDBJ databases">
        <title>New genus and species of the family Alcaligenaceae.</title>
        <authorList>
            <person name="Hahn M.W."/>
        </authorList>
    </citation>
    <scope>NUCLEOTIDE SEQUENCE</scope>
    <source>
        <strain evidence="2">LF4-65</strain>
    </source>
</reference>
<dbReference type="InterPro" id="IPR025924">
    <property type="entry name" value="YHYH_dom"/>
</dbReference>
<dbReference type="EMBL" id="JAHXRI010000025">
    <property type="protein sequence ID" value="MBZ1351835.1"/>
    <property type="molecule type" value="Genomic_DNA"/>
</dbReference>
<evidence type="ECO:0000313" key="2">
    <source>
        <dbReference type="EMBL" id="MBZ1351835.1"/>
    </source>
</evidence>
<organism evidence="2 3">
    <name type="scientific">Zwartia hollandica</name>
    <dbReference type="NCBI Taxonomy" id="324606"/>
    <lineage>
        <taxon>Bacteria</taxon>
        <taxon>Pseudomonadati</taxon>
        <taxon>Pseudomonadota</taxon>
        <taxon>Betaproteobacteria</taxon>
        <taxon>Burkholderiales</taxon>
        <taxon>Alcaligenaceae</taxon>
        <taxon>Zwartia</taxon>
    </lineage>
</organism>